<evidence type="ECO:0000313" key="3">
    <source>
        <dbReference type="EMBL" id="TYK27415.1"/>
    </source>
</evidence>
<evidence type="ECO:0000256" key="1">
    <source>
        <dbReference type="SAM" id="MobiDB-lite"/>
    </source>
</evidence>
<dbReference type="EMBL" id="SSTE01004567">
    <property type="protein sequence ID" value="KAA0062467.1"/>
    <property type="molecule type" value="Genomic_DNA"/>
</dbReference>
<organism evidence="2 4">
    <name type="scientific">Cucumis melo var. makuwa</name>
    <name type="common">Oriental melon</name>
    <dbReference type="NCBI Taxonomy" id="1194695"/>
    <lineage>
        <taxon>Eukaryota</taxon>
        <taxon>Viridiplantae</taxon>
        <taxon>Streptophyta</taxon>
        <taxon>Embryophyta</taxon>
        <taxon>Tracheophyta</taxon>
        <taxon>Spermatophyta</taxon>
        <taxon>Magnoliopsida</taxon>
        <taxon>eudicotyledons</taxon>
        <taxon>Gunneridae</taxon>
        <taxon>Pentapetalae</taxon>
        <taxon>rosids</taxon>
        <taxon>fabids</taxon>
        <taxon>Cucurbitales</taxon>
        <taxon>Cucurbitaceae</taxon>
        <taxon>Benincaseae</taxon>
        <taxon>Cucumis</taxon>
    </lineage>
</organism>
<sequence length="122" mass="13925">MGSQRNSRKTSSATQPRISSFSSSGQYRRKDHERSEKDYGPSKFEKNGKGIRCYECEGFGHIQTEYATYLKCKKKSLVATFSNEEDYSESDEEEVGMTLISITNENKEEAENVNAQTIDQQE</sequence>
<proteinExistence type="predicted"/>
<gene>
    <name evidence="3" type="ORF">E5676_scaffold325G001040</name>
    <name evidence="2" type="ORF">E6C27_scaffold130G00560</name>
</gene>
<comment type="caution">
    <text evidence="2">The sequence shown here is derived from an EMBL/GenBank/DDBJ whole genome shotgun (WGS) entry which is preliminary data.</text>
</comment>
<dbReference type="OrthoDB" id="1110994at2759"/>
<dbReference type="Proteomes" id="UP000321947">
    <property type="component" value="Unassembled WGS sequence"/>
</dbReference>
<evidence type="ECO:0008006" key="6">
    <source>
        <dbReference type="Google" id="ProtNLM"/>
    </source>
</evidence>
<dbReference type="AlphaFoldDB" id="A0A5A7V6A1"/>
<reference evidence="4 5" key="1">
    <citation type="submission" date="2019-08" db="EMBL/GenBank/DDBJ databases">
        <title>Draft genome sequences of two oriental melons (Cucumis melo L. var makuwa).</title>
        <authorList>
            <person name="Kwon S.-Y."/>
        </authorList>
    </citation>
    <scope>NUCLEOTIDE SEQUENCE [LARGE SCALE GENOMIC DNA]</scope>
    <source>
        <strain evidence="5">cv. Chang Bougi</strain>
        <strain evidence="4">cv. SW 3</strain>
        <tissue evidence="2">Leaf</tissue>
    </source>
</reference>
<name>A0A5A7V6A1_CUCMM</name>
<feature type="compositionally biased region" description="Basic and acidic residues" evidence="1">
    <location>
        <begin position="28"/>
        <end position="48"/>
    </location>
</feature>
<dbReference type="Proteomes" id="UP000321393">
    <property type="component" value="Unassembled WGS sequence"/>
</dbReference>
<feature type="region of interest" description="Disordered" evidence="1">
    <location>
        <begin position="1"/>
        <end position="48"/>
    </location>
</feature>
<dbReference type="EMBL" id="SSTD01002800">
    <property type="protein sequence ID" value="TYK27415.1"/>
    <property type="molecule type" value="Genomic_DNA"/>
</dbReference>
<protein>
    <recommendedName>
        <fullName evidence="6">Gag-pol polyprotein</fullName>
    </recommendedName>
</protein>
<evidence type="ECO:0000313" key="5">
    <source>
        <dbReference type="Proteomes" id="UP000321947"/>
    </source>
</evidence>
<evidence type="ECO:0000313" key="4">
    <source>
        <dbReference type="Proteomes" id="UP000321393"/>
    </source>
</evidence>
<accession>A0A5A7V6A1</accession>
<feature type="compositionally biased region" description="Polar residues" evidence="1">
    <location>
        <begin position="1"/>
        <end position="26"/>
    </location>
</feature>
<evidence type="ECO:0000313" key="2">
    <source>
        <dbReference type="EMBL" id="KAA0062467.1"/>
    </source>
</evidence>